<protein>
    <submittedName>
        <fullName evidence="1">Uncharacterized protein</fullName>
    </submittedName>
</protein>
<reference evidence="1 2" key="1">
    <citation type="submission" date="2009-02" db="EMBL/GenBank/DDBJ databases">
        <title>Sequencing of the draft genome and assembly of Dethiobacter alkaliphilus AHT 1.</title>
        <authorList>
            <consortium name="US DOE Joint Genome Institute (JGI-PGF)"/>
            <person name="Lucas S."/>
            <person name="Copeland A."/>
            <person name="Lapidus A."/>
            <person name="Glavina del Rio T."/>
            <person name="Dalin E."/>
            <person name="Tice H."/>
            <person name="Bruce D."/>
            <person name="Goodwin L."/>
            <person name="Pitluck S."/>
            <person name="Larimer F."/>
            <person name="Land M.L."/>
            <person name="Hauser L."/>
            <person name="Muyzer G."/>
        </authorList>
    </citation>
    <scope>NUCLEOTIDE SEQUENCE [LARGE SCALE GENOMIC DNA]</scope>
    <source>
        <strain evidence="1 2">AHT 1</strain>
    </source>
</reference>
<name>C0GFW1_DETAL</name>
<gene>
    <name evidence="1" type="ORF">DealDRAFT_1370</name>
</gene>
<evidence type="ECO:0000313" key="2">
    <source>
        <dbReference type="Proteomes" id="UP000006443"/>
    </source>
</evidence>
<comment type="caution">
    <text evidence="1">The sequence shown here is derived from an EMBL/GenBank/DDBJ whole genome shotgun (WGS) entry which is preliminary data.</text>
</comment>
<dbReference type="STRING" id="555088.DealDRAFT_1370"/>
<dbReference type="EMBL" id="ACJM01000006">
    <property type="protein sequence ID" value="EEG77650.1"/>
    <property type="molecule type" value="Genomic_DNA"/>
</dbReference>
<dbReference type="RefSeq" id="WP_008516068.1">
    <property type="nucleotide sequence ID" value="NZ_ACJM01000006.1"/>
</dbReference>
<organism evidence="1 2">
    <name type="scientific">Dethiobacter alkaliphilus AHT 1</name>
    <dbReference type="NCBI Taxonomy" id="555088"/>
    <lineage>
        <taxon>Bacteria</taxon>
        <taxon>Bacillati</taxon>
        <taxon>Bacillota</taxon>
        <taxon>Dethiobacteria</taxon>
        <taxon>Dethiobacterales</taxon>
        <taxon>Dethiobacteraceae</taxon>
        <taxon>Dethiobacter</taxon>
    </lineage>
</organism>
<accession>C0GFW1</accession>
<dbReference type="AlphaFoldDB" id="C0GFW1"/>
<proteinExistence type="predicted"/>
<dbReference type="Proteomes" id="UP000006443">
    <property type="component" value="Unassembled WGS sequence"/>
</dbReference>
<keyword evidence="2" id="KW-1185">Reference proteome</keyword>
<sequence>MIKVKENLTWLILAVAIFSAVLIAVFDAGSSASQGSGAGDIWWVDAEEVEQSYQNLTQNK</sequence>
<evidence type="ECO:0000313" key="1">
    <source>
        <dbReference type="EMBL" id="EEG77650.1"/>
    </source>
</evidence>